<evidence type="ECO:0000256" key="4">
    <source>
        <dbReference type="ARBA" id="ARBA00023159"/>
    </source>
</evidence>
<dbReference type="SUPFAM" id="SSF54171">
    <property type="entry name" value="DNA-binding domain"/>
    <property type="match status" value="1"/>
</dbReference>
<dbReference type="InterPro" id="IPR036955">
    <property type="entry name" value="AP2/ERF_dom_sf"/>
</dbReference>
<keyword evidence="6" id="KW-0539">Nucleus</keyword>
<dbReference type="EMBL" id="JX966356">
    <property type="protein sequence ID" value="AGB05623.1"/>
    <property type="molecule type" value="Genomic_DNA"/>
</dbReference>
<evidence type="ECO:0000256" key="7">
    <source>
        <dbReference type="ARBA" id="ARBA00024343"/>
    </source>
</evidence>
<dbReference type="InterPro" id="IPR051032">
    <property type="entry name" value="AP2/ERF_TF_ERF_subfamily"/>
</dbReference>
<dbReference type="GO" id="GO:0003677">
    <property type="term" value="F:DNA binding"/>
    <property type="evidence" value="ECO:0007669"/>
    <property type="project" value="UniProtKB-KW"/>
</dbReference>
<accession>L0HR66</accession>
<organism evidence="10">
    <name type="scientific">Euphorbia esula</name>
    <name type="common">Leafy spurge</name>
    <dbReference type="NCBI Taxonomy" id="3993"/>
    <lineage>
        <taxon>Eukaryota</taxon>
        <taxon>Viridiplantae</taxon>
        <taxon>Streptophyta</taxon>
        <taxon>Embryophyta</taxon>
        <taxon>Tracheophyta</taxon>
        <taxon>Spermatophyta</taxon>
        <taxon>Magnoliopsida</taxon>
        <taxon>eudicotyledons</taxon>
        <taxon>Gunneridae</taxon>
        <taxon>Pentapetalae</taxon>
        <taxon>rosids</taxon>
        <taxon>fabids</taxon>
        <taxon>Malpighiales</taxon>
        <taxon>Euphorbiaceae</taxon>
        <taxon>Euphorbioideae</taxon>
        <taxon>Euphorbieae</taxon>
        <taxon>Euphorbia</taxon>
        <taxon>Euphorbia subgen. Esula</taxon>
        <taxon>Euphorbia sect. Esula</taxon>
    </lineage>
</organism>
<evidence type="ECO:0000256" key="3">
    <source>
        <dbReference type="ARBA" id="ARBA00023125"/>
    </source>
</evidence>
<gene>
    <name evidence="10" type="primary">DREB4A2</name>
</gene>
<evidence type="ECO:0000256" key="5">
    <source>
        <dbReference type="ARBA" id="ARBA00023163"/>
    </source>
</evidence>
<keyword evidence="5" id="KW-0804">Transcription</keyword>
<feature type="compositionally biased region" description="Polar residues" evidence="8">
    <location>
        <begin position="149"/>
        <end position="161"/>
    </location>
</feature>
<dbReference type="InterPro" id="IPR001471">
    <property type="entry name" value="AP2/ERF_dom"/>
</dbReference>
<dbReference type="AlphaFoldDB" id="L0HR66"/>
<keyword evidence="2" id="KW-0805">Transcription regulation</keyword>
<sequence length="211" mass="23726">MKFDHSQTSSSSSSSSSSQNKNSIEIQNNKNSELNNTPAAGSRHPTYRGVRMRQWGKWVSEIRQPRKKSRIWLGTYPDPEMAARAHDVAEFKIKGNSAHLNFPDLIDKLPRPRTSSPKDIQEAAAVAAASNFKKLESTAEEEEIVLPQSPENQESLSLSSPSRDDTFIDLPDLLLDITHNFGDFCWQMAGVHDDPSSETAGFRHEEIFLWN</sequence>
<feature type="region of interest" description="Disordered" evidence="8">
    <location>
        <begin position="1"/>
        <end position="50"/>
    </location>
</feature>
<evidence type="ECO:0000256" key="2">
    <source>
        <dbReference type="ARBA" id="ARBA00023015"/>
    </source>
</evidence>
<evidence type="ECO:0000313" key="10">
    <source>
        <dbReference type="EMBL" id="AGB05623.1"/>
    </source>
</evidence>
<dbReference type="Pfam" id="PF00847">
    <property type="entry name" value="AP2"/>
    <property type="match status" value="1"/>
</dbReference>
<dbReference type="CDD" id="cd00018">
    <property type="entry name" value="AP2"/>
    <property type="match status" value="1"/>
</dbReference>
<dbReference type="PROSITE" id="PS51032">
    <property type="entry name" value="AP2_ERF"/>
    <property type="match status" value="1"/>
</dbReference>
<dbReference type="PANTHER" id="PTHR31985">
    <property type="entry name" value="ETHYLENE-RESPONSIVE TRANSCRIPTION FACTOR ERF042-RELATED"/>
    <property type="match status" value="1"/>
</dbReference>
<evidence type="ECO:0000256" key="6">
    <source>
        <dbReference type="ARBA" id="ARBA00023242"/>
    </source>
</evidence>
<comment type="similarity">
    <text evidence="7">Belongs to the AP2/ERF transcription factor family. ERF subfamily.</text>
</comment>
<evidence type="ECO:0000256" key="8">
    <source>
        <dbReference type="SAM" id="MobiDB-lite"/>
    </source>
</evidence>
<dbReference type="PANTHER" id="PTHR31985:SF311">
    <property type="entry name" value="AP2_ERF DOMAIN-CONTAINING PROTEIN"/>
    <property type="match status" value="1"/>
</dbReference>
<reference evidence="10" key="1">
    <citation type="journal article" date="2013" name="Weed Sci.">
        <title>BAC Library Development and Clone Characterization for Dormancy-Responsive DREB4A, DAM, and FT from Leafy Spurge (Euphorbia esula) Identifies Differential Splicing and Conserved Promoter Motifs.</title>
        <authorList>
            <person name="Horvath D.P."/>
            <person name="Kudrna D."/>
            <person name="Talag J."/>
            <person name="Anderson J.V."/>
            <person name="Chao W.S."/>
            <person name="Wing R."/>
            <person name="Foley M.E."/>
            <person name="Dogramaci M."/>
        </authorList>
    </citation>
    <scope>NUCLEOTIDE SEQUENCE</scope>
</reference>
<feature type="region of interest" description="Disordered" evidence="8">
    <location>
        <begin position="142"/>
        <end position="162"/>
    </location>
</feature>
<dbReference type="PRINTS" id="PR00367">
    <property type="entry name" value="ETHRSPELEMNT"/>
</dbReference>
<comment type="subcellular location">
    <subcellularLocation>
        <location evidence="1">Nucleus</location>
    </subcellularLocation>
</comment>
<proteinExistence type="inferred from homology"/>
<dbReference type="Gene3D" id="3.30.730.10">
    <property type="entry name" value="AP2/ERF domain"/>
    <property type="match status" value="1"/>
</dbReference>
<dbReference type="FunFam" id="3.30.730.10:FF:000001">
    <property type="entry name" value="Ethylene-responsive transcription factor 2"/>
    <property type="match status" value="1"/>
</dbReference>
<dbReference type="GO" id="GO:0003700">
    <property type="term" value="F:DNA-binding transcription factor activity"/>
    <property type="evidence" value="ECO:0007669"/>
    <property type="project" value="InterPro"/>
</dbReference>
<dbReference type="GO" id="GO:0005634">
    <property type="term" value="C:nucleus"/>
    <property type="evidence" value="ECO:0007669"/>
    <property type="project" value="UniProtKB-SubCell"/>
</dbReference>
<name>L0HR66_EUPES</name>
<keyword evidence="3" id="KW-0238">DNA-binding</keyword>
<evidence type="ECO:0000256" key="1">
    <source>
        <dbReference type="ARBA" id="ARBA00004123"/>
    </source>
</evidence>
<protein>
    <submittedName>
        <fullName evidence="10">DREB4A family transcription factor 2</fullName>
    </submittedName>
</protein>
<dbReference type="InterPro" id="IPR016177">
    <property type="entry name" value="DNA-bd_dom_sf"/>
</dbReference>
<dbReference type="SMART" id="SM00380">
    <property type="entry name" value="AP2"/>
    <property type="match status" value="1"/>
</dbReference>
<evidence type="ECO:0000259" key="9">
    <source>
        <dbReference type="PROSITE" id="PS51032"/>
    </source>
</evidence>
<keyword evidence="4" id="KW-0010">Activator</keyword>
<feature type="compositionally biased region" description="Low complexity" evidence="8">
    <location>
        <begin position="9"/>
        <end position="33"/>
    </location>
</feature>
<feature type="domain" description="AP2/ERF" evidence="9">
    <location>
        <begin position="46"/>
        <end position="103"/>
    </location>
</feature>